<protein>
    <submittedName>
        <fullName evidence="2">Alpha/beta fold family hydrolase</fullName>
    </submittedName>
</protein>
<evidence type="ECO:0000313" key="2">
    <source>
        <dbReference type="EMBL" id="OZG54034.1"/>
    </source>
</evidence>
<keyword evidence="3" id="KW-1185">Reference proteome</keyword>
<evidence type="ECO:0000313" key="3">
    <source>
        <dbReference type="Proteomes" id="UP000243657"/>
    </source>
</evidence>
<keyword evidence="2" id="KW-0378">Hydrolase</keyword>
<sequence length="77" mass="8863">MYLTSSRGPSRRVRSTTTVHAENAWSKPASREIFDAARSETKQWVEVTEASHFDMYDLYPFVDEASEAIRGFFAEKL</sequence>
<dbReference type="AlphaFoldDB" id="A0A261F4K5"/>
<name>A0A261F4K5_9BIFI</name>
<gene>
    <name evidence="2" type="ORF">ALMA_0998</name>
</gene>
<dbReference type="EMBL" id="MWWT01000006">
    <property type="protein sequence ID" value="OZG54034.1"/>
    <property type="molecule type" value="Genomic_DNA"/>
</dbReference>
<reference evidence="2 3" key="1">
    <citation type="journal article" date="2017" name="BMC Genomics">
        <title>Comparative genomic and phylogenomic analyses of the Bifidobacteriaceae family.</title>
        <authorList>
            <person name="Lugli G.A."/>
            <person name="Milani C."/>
            <person name="Turroni F."/>
            <person name="Duranti S."/>
            <person name="Mancabelli L."/>
            <person name="Mangifesta M."/>
            <person name="Ferrario C."/>
            <person name="Modesto M."/>
            <person name="Mattarelli P."/>
            <person name="Jiri K."/>
            <person name="van Sinderen D."/>
            <person name="Ventura M."/>
        </authorList>
    </citation>
    <scope>NUCLEOTIDE SEQUENCE [LARGE SCALE GENOMIC DNA]</scope>
    <source>
        <strain evidence="2 3">DSM 24762</strain>
    </source>
</reference>
<dbReference type="GO" id="GO:0016787">
    <property type="term" value="F:hydrolase activity"/>
    <property type="evidence" value="ECO:0007669"/>
    <property type="project" value="UniProtKB-KW"/>
</dbReference>
<dbReference type="Proteomes" id="UP000243657">
    <property type="component" value="Unassembled WGS sequence"/>
</dbReference>
<accession>A0A261F4K5</accession>
<proteinExistence type="predicted"/>
<organism evidence="2 3">
    <name type="scientific">Alloscardovia macacae</name>
    <dbReference type="NCBI Taxonomy" id="1160091"/>
    <lineage>
        <taxon>Bacteria</taxon>
        <taxon>Bacillati</taxon>
        <taxon>Actinomycetota</taxon>
        <taxon>Actinomycetes</taxon>
        <taxon>Bifidobacteriales</taxon>
        <taxon>Bifidobacteriaceae</taxon>
        <taxon>Alloscardovia</taxon>
    </lineage>
</organism>
<evidence type="ECO:0000256" key="1">
    <source>
        <dbReference type="SAM" id="MobiDB-lite"/>
    </source>
</evidence>
<comment type="caution">
    <text evidence="2">The sequence shown here is derived from an EMBL/GenBank/DDBJ whole genome shotgun (WGS) entry which is preliminary data.</text>
</comment>
<feature type="region of interest" description="Disordered" evidence="1">
    <location>
        <begin position="1"/>
        <end position="21"/>
    </location>
</feature>